<dbReference type="NCBIfam" id="NF008769">
    <property type="entry name" value="PRK11798.2-5"/>
    <property type="match status" value="1"/>
</dbReference>
<keyword evidence="2" id="KW-0378">Hydrolase</keyword>
<proteinExistence type="predicted"/>
<dbReference type="GO" id="GO:0008233">
    <property type="term" value="F:peptidase activity"/>
    <property type="evidence" value="ECO:0007669"/>
    <property type="project" value="UniProtKB-KW"/>
</dbReference>
<name>A0A7C9NTT2_9PROT</name>
<keyword evidence="2" id="KW-0645">Protease</keyword>
<dbReference type="PANTHER" id="PTHR37486:SF1">
    <property type="entry name" value="STRINGENT STARVATION PROTEIN B"/>
    <property type="match status" value="1"/>
</dbReference>
<organism evidence="2 3">
    <name type="scientific">Sulfuriferula multivorans</name>
    <dbReference type="NCBI Taxonomy" id="1559896"/>
    <lineage>
        <taxon>Bacteria</taxon>
        <taxon>Pseudomonadati</taxon>
        <taxon>Pseudomonadota</taxon>
        <taxon>Betaproteobacteria</taxon>
        <taxon>Nitrosomonadales</taxon>
        <taxon>Sulfuricellaceae</taxon>
        <taxon>Sulfuriferula</taxon>
    </lineage>
</organism>
<comment type="caution">
    <text evidence="2">The sequence shown here is derived from an EMBL/GenBank/DDBJ whole genome shotgun (WGS) entry which is preliminary data.</text>
</comment>
<evidence type="ECO:0000256" key="1">
    <source>
        <dbReference type="SAM" id="MobiDB-lite"/>
    </source>
</evidence>
<dbReference type="Pfam" id="PF04386">
    <property type="entry name" value="SspB"/>
    <property type="match status" value="1"/>
</dbReference>
<dbReference type="AlphaFoldDB" id="A0A7C9NTT2"/>
<protein>
    <submittedName>
        <fullName evidence="2">ClpXP protease specificity-enhancing factor</fullName>
    </submittedName>
</protein>
<feature type="compositionally biased region" description="Low complexity" evidence="1">
    <location>
        <begin position="111"/>
        <end position="120"/>
    </location>
</feature>
<dbReference type="PIRSF" id="PIRSF005276">
    <property type="entry name" value="SspB"/>
    <property type="match status" value="1"/>
</dbReference>
<dbReference type="SUPFAM" id="SSF101738">
    <property type="entry name" value="SspB-like"/>
    <property type="match status" value="1"/>
</dbReference>
<dbReference type="InterPro" id="IPR007481">
    <property type="entry name" value="SspB"/>
</dbReference>
<dbReference type="Proteomes" id="UP000483432">
    <property type="component" value="Unassembled WGS sequence"/>
</dbReference>
<dbReference type="Gene3D" id="2.30.30.220">
    <property type="entry name" value="SspB-like"/>
    <property type="match status" value="1"/>
</dbReference>
<dbReference type="InterPro" id="IPR036760">
    <property type="entry name" value="SspB-like_sf"/>
</dbReference>
<dbReference type="EMBL" id="JAAFGW010000067">
    <property type="protein sequence ID" value="NDP47945.1"/>
    <property type="molecule type" value="Genomic_DNA"/>
</dbReference>
<evidence type="ECO:0000313" key="3">
    <source>
        <dbReference type="Proteomes" id="UP000483432"/>
    </source>
</evidence>
<reference evidence="2 3" key="1">
    <citation type="submission" date="2019-09" db="EMBL/GenBank/DDBJ databases">
        <title>H2 Metabolism Revealed by Metagenomic Analysis in Subglacial Sediment of East Antarctica.</title>
        <authorList>
            <person name="Yang Z."/>
            <person name="Zhang Y."/>
            <person name="Lv Y."/>
            <person name="Yan W."/>
            <person name="Xiao X."/>
            <person name="Sun B."/>
            <person name="Ma H."/>
        </authorList>
    </citation>
    <scope>NUCLEOTIDE SEQUENCE [LARGE SCALE GENOMIC DNA]</scope>
    <source>
        <strain evidence="2">Bin2_2</strain>
    </source>
</reference>
<dbReference type="GO" id="GO:0006508">
    <property type="term" value="P:proteolysis"/>
    <property type="evidence" value="ECO:0007669"/>
    <property type="project" value="UniProtKB-KW"/>
</dbReference>
<accession>A0A7C9NTT2</accession>
<evidence type="ECO:0000313" key="2">
    <source>
        <dbReference type="EMBL" id="NDP47945.1"/>
    </source>
</evidence>
<gene>
    <name evidence="2" type="ORF">GZ085_06040</name>
</gene>
<feature type="region of interest" description="Disordered" evidence="1">
    <location>
        <begin position="99"/>
        <end position="135"/>
    </location>
</feature>
<sequence>MAEISTKPYLIRALYQWCADAGYTPQLLVAVDNHTRVPQAFVKEGKIVMNISAGATRNLKLDNDWIQFSARFGGISHEISIPVDRVAAIFARENGQGLHFEPINAGESPDDPGSPSSPDDAPVPPKGKPTLKVVK</sequence>
<dbReference type="PANTHER" id="PTHR37486">
    <property type="entry name" value="STRINGENT STARVATION PROTEIN B"/>
    <property type="match status" value="1"/>
</dbReference>